<keyword evidence="2 7" id="KW-0963">Cytoplasm</keyword>
<dbReference type="SUPFAM" id="SSF69705">
    <property type="entry name" value="Transcription factor NusA, N-terminal domain"/>
    <property type="match status" value="1"/>
</dbReference>
<dbReference type="EMBL" id="LN483070">
    <property type="protein sequence ID" value="CEA07647.1"/>
    <property type="molecule type" value="Genomic_DNA"/>
</dbReference>
<evidence type="ECO:0000256" key="4">
    <source>
        <dbReference type="ARBA" id="ARBA00022884"/>
    </source>
</evidence>
<reference evidence="9" key="1">
    <citation type="submission" date="2014-07" db="EMBL/GenBank/DDBJ databases">
        <authorList>
            <person name="Urmite Genomes Urmite Genomes"/>
        </authorList>
    </citation>
    <scope>NUCLEOTIDE SEQUENCE</scope>
    <source>
        <strain evidence="9">11W110_air</strain>
    </source>
</reference>
<dbReference type="HAMAP" id="MF_00945_B">
    <property type="entry name" value="NusA_B"/>
    <property type="match status" value="1"/>
</dbReference>
<dbReference type="InterPro" id="IPR036555">
    <property type="entry name" value="NusA_N_sf"/>
</dbReference>
<dbReference type="PROSITE" id="PS50084">
    <property type="entry name" value="KH_TYPE_1"/>
    <property type="match status" value="1"/>
</dbReference>
<keyword evidence="5 7" id="KW-0805">Transcription regulation</keyword>
<dbReference type="InterPro" id="IPR003029">
    <property type="entry name" value="S1_domain"/>
</dbReference>
<dbReference type="SUPFAM" id="SSF54814">
    <property type="entry name" value="Prokaryotic type KH domain (KH-domain type II)"/>
    <property type="match status" value="2"/>
</dbReference>
<dbReference type="FunFam" id="3.30.300.20:FF:000005">
    <property type="entry name" value="Transcription termination/antitermination protein NusA"/>
    <property type="match status" value="1"/>
</dbReference>
<keyword evidence="6 7" id="KW-0804">Transcription</keyword>
<dbReference type="SMART" id="SM00316">
    <property type="entry name" value="S1"/>
    <property type="match status" value="1"/>
</dbReference>
<protein>
    <recommendedName>
        <fullName evidence="7">Transcription termination/antitermination protein NusA</fullName>
    </recommendedName>
</protein>
<dbReference type="CDD" id="cd04455">
    <property type="entry name" value="S1_NusA"/>
    <property type="match status" value="1"/>
</dbReference>
<dbReference type="InterPro" id="IPR030842">
    <property type="entry name" value="TF_NusA_bacterial"/>
</dbReference>
<dbReference type="InterPro" id="IPR058582">
    <property type="entry name" value="KH_NusA_2nd"/>
</dbReference>
<dbReference type="CDD" id="cd02134">
    <property type="entry name" value="KH-II_NusA_rpt1"/>
    <property type="match status" value="1"/>
</dbReference>
<dbReference type="Gene3D" id="3.30.300.20">
    <property type="match status" value="2"/>
</dbReference>
<dbReference type="GO" id="GO:0031564">
    <property type="term" value="P:transcription antitermination"/>
    <property type="evidence" value="ECO:0007669"/>
    <property type="project" value="UniProtKB-UniRule"/>
</dbReference>
<dbReference type="InterPro" id="IPR025249">
    <property type="entry name" value="TF_NusA_KH_1st"/>
</dbReference>
<name>A0A078MQK2_9MICC</name>
<accession>A0A078MQK2</accession>
<gene>
    <name evidence="9" type="primary">nusA_1</name>
    <name evidence="7" type="synonym">nusA</name>
    <name evidence="9" type="ORF">BN1051_00967</name>
</gene>
<dbReference type="PROSITE" id="PS50126">
    <property type="entry name" value="S1"/>
    <property type="match status" value="1"/>
</dbReference>
<dbReference type="InterPro" id="IPR010213">
    <property type="entry name" value="TF_NusA"/>
</dbReference>
<dbReference type="GO" id="GO:0003723">
    <property type="term" value="F:RNA binding"/>
    <property type="evidence" value="ECO:0007669"/>
    <property type="project" value="UniProtKB-UniRule"/>
</dbReference>
<dbReference type="GO" id="GO:0003700">
    <property type="term" value="F:DNA-binding transcription factor activity"/>
    <property type="evidence" value="ECO:0007669"/>
    <property type="project" value="InterPro"/>
</dbReference>
<organism evidence="9">
    <name type="scientific">Arthrobacter saudimassiliensis</name>
    <dbReference type="NCBI Taxonomy" id="1461584"/>
    <lineage>
        <taxon>Bacteria</taxon>
        <taxon>Bacillati</taxon>
        <taxon>Actinomycetota</taxon>
        <taxon>Actinomycetes</taxon>
        <taxon>Micrococcales</taxon>
        <taxon>Micrococcaceae</taxon>
        <taxon>Arthrobacter</taxon>
    </lineage>
</organism>
<dbReference type="SMR" id="A0A078MQK2"/>
<dbReference type="CDD" id="cd22529">
    <property type="entry name" value="KH-II_NusA_rpt2"/>
    <property type="match status" value="1"/>
</dbReference>
<keyword evidence="1 7" id="KW-0806">Transcription termination</keyword>
<evidence type="ECO:0000256" key="7">
    <source>
        <dbReference type="HAMAP-Rule" id="MF_00945"/>
    </source>
</evidence>
<dbReference type="Pfam" id="PF13184">
    <property type="entry name" value="KH_NusA_1st"/>
    <property type="match status" value="1"/>
</dbReference>
<dbReference type="InterPro" id="IPR012340">
    <property type="entry name" value="NA-bd_OB-fold"/>
</dbReference>
<evidence type="ECO:0000256" key="2">
    <source>
        <dbReference type="ARBA" id="ARBA00022490"/>
    </source>
</evidence>
<dbReference type="FunFam" id="3.30.300.20:FF:000002">
    <property type="entry name" value="Transcription termination/antitermination protein NusA"/>
    <property type="match status" value="1"/>
</dbReference>
<evidence type="ECO:0000259" key="8">
    <source>
        <dbReference type="PROSITE" id="PS50126"/>
    </source>
</evidence>
<dbReference type="NCBIfam" id="TIGR01953">
    <property type="entry name" value="NusA"/>
    <property type="match status" value="1"/>
</dbReference>
<dbReference type="PATRIC" id="fig|1461584.3.peg.959"/>
<dbReference type="Gene3D" id="3.30.1480.10">
    <property type="entry name" value="NusA, N-terminal domain"/>
    <property type="match status" value="1"/>
</dbReference>
<evidence type="ECO:0000313" key="9">
    <source>
        <dbReference type="EMBL" id="CEA07647.1"/>
    </source>
</evidence>
<sequence length="323" mass="35203">MDIDMSALRLLEREREIPLDLLIPTIEQALLVAYHKTAGAQERARAELDRKSGHVTIWATELDDDGEPVGEFDDTPAGFGRIAASTARQIILQRLRDVEDDHILGEFRGKEGELVSGQIQQGNNPHMIQVNLGTIEALLPPPEQVPGEKYTHGTRLRAFVVDVRRGFKGPSITLSRSHPGLVRKLFELEVPEIADGSVEIVALAREAGHRTKIAVKANVPGINAKGACIGEMGARVRAVMNELHDEKIDIVDYSSDPATFIANSLSPSKVVSVQITDPDARSARVVVPDYQLSLAIGKEGQNARLAAKLTGWRIDIVSDAKQG</sequence>
<keyword evidence="4 7" id="KW-0694">RNA-binding</keyword>
<evidence type="ECO:0000256" key="6">
    <source>
        <dbReference type="ARBA" id="ARBA00023163"/>
    </source>
</evidence>
<dbReference type="AlphaFoldDB" id="A0A078MQK2"/>
<dbReference type="Pfam" id="PF08529">
    <property type="entry name" value="NusA_N"/>
    <property type="match status" value="1"/>
</dbReference>
<comment type="function">
    <text evidence="7">Participates in both transcription termination and antitermination.</text>
</comment>
<dbReference type="Gene3D" id="2.40.50.140">
    <property type="entry name" value="Nucleic acid-binding proteins"/>
    <property type="match status" value="1"/>
</dbReference>
<dbReference type="PANTHER" id="PTHR22648:SF0">
    <property type="entry name" value="TRANSCRIPTION TERMINATION_ANTITERMINATION PROTEIN NUSA"/>
    <property type="match status" value="1"/>
</dbReference>
<evidence type="ECO:0000256" key="3">
    <source>
        <dbReference type="ARBA" id="ARBA00022814"/>
    </source>
</evidence>
<evidence type="ECO:0000256" key="1">
    <source>
        <dbReference type="ARBA" id="ARBA00022472"/>
    </source>
</evidence>
<comment type="subunit">
    <text evidence="7">Monomer. Binds directly to the core enzyme of the DNA-dependent RNA polymerase and to nascent RNA.</text>
</comment>
<feature type="domain" description="S1 motif" evidence="8">
    <location>
        <begin position="112"/>
        <end position="177"/>
    </location>
</feature>
<dbReference type="InterPro" id="IPR013735">
    <property type="entry name" value="TF_NusA_N"/>
</dbReference>
<evidence type="ECO:0000256" key="5">
    <source>
        <dbReference type="ARBA" id="ARBA00023015"/>
    </source>
</evidence>
<comment type="subcellular location">
    <subcellularLocation>
        <location evidence="7">Cytoplasm</location>
    </subcellularLocation>
</comment>
<dbReference type="PANTHER" id="PTHR22648">
    <property type="entry name" value="TRANSCRIPTION TERMINATION FACTOR NUSA"/>
    <property type="match status" value="1"/>
</dbReference>
<dbReference type="GO" id="GO:0005829">
    <property type="term" value="C:cytosol"/>
    <property type="evidence" value="ECO:0007669"/>
    <property type="project" value="TreeGrafter"/>
</dbReference>
<dbReference type="GO" id="GO:0006353">
    <property type="term" value="P:DNA-templated transcription termination"/>
    <property type="evidence" value="ECO:0007669"/>
    <property type="project" value="UniProtKB-UniRule"/>
</dbReference>
<dbReference type="SUPFAM" id="SSF50249">
    <property type="entry name" value="Nucleic acid-binding proteins"/>
    <property type="match status" value="1"/>
</dbReference>
<proteinExistence type="inferred from homology"/>
<dbReference type="InterPro" id="IPR015946">
    <property type="entry name" value="KH_dom-like_a/b"/>
</dbReference>
<dbReference type="Pfam" id="PF26594">
    <property type="entry name" value="KH_NusA_2nd"/>
    <property type="match status" value="1"/>
</dbReference>
<comment type="similarity">
    <text evidence="7">Belongs to the NusA family.</text>
</comment>
<dbReference type="InterPro" id="IPR009019">
    <property type="entry name" value="KH_sf_prok-type"/>
</dbReference>
<keyword evidence="3 7" id="KW-0889">Transcription antitermination</keyword>